<dbReference type="AlphaFoldDB" id="A0A8S1JTM4"/>
<accession>A0A8S1JTM4</accession>
<comment type="caution">
    <text evidence="1">The sequence shown here is derived from an EMBL/GenBank/DDBJ whole genome shotgun (WGS) entry which is preliminary data.</text>
</comment>
<gene>
    <name evidence="1" type="ORF">PSON_ATCC_30995.1.T0010174</name>
</gene>
<dbReference type="Proteomes" id="UP000692954">
    <property type="component" value="Unassembled WGS sequence"/>
</dbReference>
<proteinExistence type="predicted"/>
<dbReference type="EMBL" id="CAJJDN010000001">
    <property type="protein sequence ID" value="CAD8045651.1"/>
    <property type="molecule type" value="Genomic_DNA"/>
</dbReference>
<sequence>MINVSSTFRSPKKNKQDLNDLLTIIEVFKKNQKIYLSQNPKLISNIQYDEPSQLVSINETLQNKSKNKKSRSTEQMNLKLVLETWQAKQIFIKDNIVSQNISKNIIIDPANLQSVKYYYGKKQQLAINKSKQNQQFHSQRTNSVKNNDTQIKLPPLKSIYKLLVTESENKPKSTLGSITKKMFSSDKALSQDVYMPTAIRVPPINLPKILLNKTQE</sequence>
<protein>
    <submittedName>
        <fullName evidence="1">Uncharacterized protein</fullName>
    </submittedName>
</protein>
<dbReference type="OrthoDB" id="300800at2759"/>
<evidence type="ECO:0000313" key="2">
    <source>
        <dbReference type="Proteomes" id="UP000692954"/>
    </source>
</evidence>
<evidence type="ECO:0000313" key="1">
    <source>
        <dbReference type="EMBL" id="CAD8045651.1"/>
    </source>
</evidence>
<organism evidence="1 2">
    <name type="scientific">Paramecium sonneborni</name>
    <dbReference type="NCBI Taxonomy" id="65129"/>
    <lineage>
        <taxon>Eukaryota</taxon>
        <taxon>Sar</taxon>
        <taxon>Alveolata</taxon>
        <taxon>Ciliophora</taxon>
        <taxon>Intramacronucleata</taxon>
        <taxon>Oligohymenophorea</taxon>
        <taxon>Peniculida</taxon>
        <taxon>Parameciidae</taxon>
        <taxon>Paramecium</taxon>
    </lineage>
</organism>
<reference evidence="1" key="1">
    <citation type="submission" date="2021-01" db="EMBL/GenBank/DDBJ databases">
        <authorList>
            <consortium name="Genoscope - CEA"/>
            <person name="William W."/>
        </authorList>
    </citation>
    <scope>NUCLEOTIDE SEQUENCE</scope>
</reference>
<keyword evidence="2" id="KW-1185">Reference proteome</keyword>
<name>A0A8S1JTM4_9CILI</name>